<protein>
    <submittedName>
        <fullName evidence="3">Gfo/Idh/MocA family oxidoreductase</fullName>
    </submittedName>
</protein>
<name>A0AAW6VPT9_9BACT</name>
<dbReference type="PANTHER" id="PTHR43377">
    <property type="entry name" value="BILIVERDIN REDUCTASE A"/>
    <property type="match status" value="1"/>
</dbReference>
<accession>A0AAW6VPT9</accession>
<evidence type="ECO:0000313" key="3">
    <source>
        <dbReference type="EMBL" id="MDK2062617.1"/>
    </source>
</evidence>
<dbReference type="Pfam" id="PF22725">
    <property type="entry name" value="GFO_IDH_MocA_C3"/>
    <property type="match status" value="1"/>
</dbReference>
<dbReference type="GO" id="GO:0000166">
    <property type="term" value="F:nucleotide binding"/>
    <property type="evidence" value="ECO:0007669"/>
    <property type="project" value="InterPro"/>
</dbReference>
<dbReference type="SUPFAM" id="SSF55347">
    <property type="entry name" value="Glyceraldehyde-3-phosphate dehydrogenase-like, C-terminal domain"/>
    <property type="match status" value="1"/>
</dbReference>
<feature type="domain" description="Gfo/Idh/MocA-like oxidoreductase N-terminal" evidence="1">
    <location>
        <begin position="2"/>
        <end position="48"/>
    </location>
</feature>
<sequence length="255" mass="29521">MRHYNLVKEALRARKHVYVEKPFTATVKEAEELQKLAKELNLIIHVDHIMIFHPAIRKVKKLIESKDLGDILYIDAMRMNLGQIKKDVSAMWDLAVHDLSIIDYLMDGKEPSYIKAVGEKYYNPKESLCFLTLKYDGFISNIQSSWISPLKERKMIIVGTKKMVVFDDMNPLGQLTIYDKGFDVISGENFEYDDYAVKSREGDIEIPYIKREDALFNSIEHFRASIVSKKESISNPSQAIRLLKILEIADENMNK</sequence>
<evidence type="ECO:0000313" key="4">
    <source>
        <dbReference type="Proteomes" id="UP001237843"/>
    </source>
</evidence>
<reference evidence="3" key="1">
    <citation type="journal article" date="2023" name="Antibiotics">
        <title>Genomic Characterization of Antibiotic-Resistant Campylobacterales Isolated from Chilean Poultry Meat.</title>
        <authorList>
            <person name="Concha-Toloza M."/>
            <person name="Lopez-Cantillo M."/>
            <person name="Molina-Mora J.A."/>
            <person name="Collado L."/>
        </authorList>
    </citation>
    <scope>NUCLEOTIDE SEQUENCE</scope>
    <source>
        <strain evidence="3">FR1p273A</strain>
    </source>
</reference>
<dbReference type="Proteomes" id="UP001237843">
    <property type="component" value="Unassembled WGS sequence"/>
</dbReference>
<feature type="domain" description="GFO/IDH/MocA-like oxidoreductase" evidence="2">
    <location>
        <begin position="56"/>
        <end position="164"/>
    </location>
</feature>
<dbReference type="EMBL" id="JAQTJH010000010">
    <property type="protein sequence ID" value="MDK2062617.1"/>
    <property type="molecule type" value="Genomic_DNA"/>
</dbReference>
<dbReference type="InterPro" id="IPR036291">
    <property type="entry name" value="NAD(P)-bd_dom_sf"/>
</dbReference>
<proteinExistence type="predicted"/>
<dbReference type="AlphaFoldDB" id="A0AAW6VPT9"/>
<dbReference type="GO" id="GO:0004420">
    <property type="term" value="F:hydroxymethylglutaryl-CoA reductase (NADPH) activity"/>
    <property type="evidence" value="ECO:0007669"/>
    <property type="project" value="InterPro"/>
</dbReference>
<dbReference type="InterPro" id="IPR051450">
    <property type="entry name" value="Gfo/Idh/MocA_Oxidoreductases"/>
</dbReference>
<comment type="caution">
    <text evidence="3">The sequence shown here is derived from an EMBL/GenBank/DDBJ whole genome shotgun (WGS) entry which is preliminary data.</text>
</comment>
<dbReference type="Gene3D" id="1.10.3270.10">
    <property type="entry name" value="HMGR, N-terminal domain"/>
    <property type="match status" value="1"/>
</dbReference>
<dbReference type="InterPro" id="IPR000683">
    <property type="entry name" value="Gfo/Idh/MocA-like_OxRdtase_N"/>
</dbReference>
<organism evidence="3 4">
    <name type="scientific">Aliarcobacter butzleri</name>
    <dbReference type="NCBI Taxonomy" id="28197"/>
    <lineage>
        <taxon>Bacteria</taxon>
        <taxon>Pseudomonadati</taxon>
        <taxon>Campylobacterota</taxon>
        <taxon>Epsilonproteobacteria</taxon>
        <taxon>Campylobacterales</taxon>
        <taxon>Arcobacteraceae</taxon>
        <taxon>Aliarcobacter</taxon>
    </lineage>
</organism>
<dbReference type="SUPFAM" id="SSF51735">
    <property type="entry name" value="NAD(P)-binding Rossmann-fold domains"/>
    <property type="match status" value="1"/>
</dbReference>
<dbReference type="InterPro" id="IPR023282">
    <property type="entry name" value="HMG_CoA_Rdtase_N"/>
</dbReference>
<dbReference type="Gene3D" id="3.30.360.10">
    <property type="entry name" value="Dihydrodipicolinate Reductase, domain 2"/>
    <property type="match status" value="1"/>
</dbReference>
<reference evidence="3" key="2">
    <citation type="submission" date="2023-02" db="EMBL/GenBank/DDBJ databases">
        <authorList>
            <person name="Concha-Toloza M."/>
            <person name="Lopez-Cantillo M."/>
            <person name="Molina-Mora J."/>
            <person name="Collado L."/>
        </authorList>
    </citation>
    <scope>NUCLEOTIDE SEQUENCE</scope>
    <source>
        <strain evidence="3">FR1p273A</strain>
    </source>
</reference>
<gene>
    <name evidence="3" type="ORF">PT520_08810</name>
</gene>
<dbReference type="Pfam" id="PF01408">
    <property type="entry name" value="GFO_IDH_MocA"/>
    <property type="match status" value="1"/>
</dbReference>
<dbReference type="PANTHER" id="PTHR43377:SF6">
    <property type="entry name" value="GFO_IDH_MOCA-LIKE OXIDOREDUCTASE N-TERMINAL DOMAIN-CONTAINING PROTEIN"/>
    <property type="match status" value="1"/>
</dbReference>
<evidence type="ECO:0000259" key="2">
    <source>
        <dbReference type="Pfam" id="PF22725"/>
    </source>
</evidence>
<evidence type="ECO:0000259" key="1">
    <source>
        <dbReference type="Pfam" id="PF01408"/>
    </source>
</evidence>
<dbReference type="RefSeq" id="WP_284074852.1">
    <property type="nucleotide sequence ID" value="NZ_JAQTJH010000010.1"/>
</dbReference>
<dbReference type="InterPro" id="IPR055170">
    <property type="entry name" value="GFO_IDH_MocA-like_dom"/>
</dbReference>